<keyword evidence="2" id="KW-1133">Transmembrane helix</keyword>
<name>A0A2S5SZH6_9BURK</name>
<dbReference type="GO" id="GO:0005886">
    <property type="term" value="C:plasma membrane"/>
    <property type="evidence" value="ECO:0007669"/>
    <property type="project" value="TreeGrafter"/>
</dbReference>
<reference evidence="4 5" key="1">
    <citation type="submission" date="2018-02" db="EMBL/GenBank/DDBJ databases">
        <title>Reclassifiation of [Polyangium] brachysporum DSM 7029 as Guopingzhaonella breviflexa gen. nov., sp. nov., a member of the family Comamonadaceae.</title>
        <authorList>
            <person name="Tang B."/>
        </authorList>
    </citation>
    <scope>NUCLEOTIDE SEQUENCE [LARGE SCALE GENOMIC DNA]</scope>
    <source>
        <strain evidence="4 5">BCRC 80649</strain>
    </source>
</reference>
<dbReference type="OrthoDB" id="9766390at2"/>
<evidence type="ECO:0000259" key="3">
    <source>
        <dbReference type="Pfam" id="PF05170"/>
    </source>
</evidence>
<dbReference type="PANTHER" id="PTHR30441">
    <property type="entry name" value="DUF748 DOMAIN-CONTAINING PROTEIN"/>
    <property type="match status" value="1"/>
</dbReference>
<evidence type="ECO:0000256" key="2">
    <source>
        <dbReference type="SAM" id="Phobius"/>
    </source>
</evidence>
<feature type="domain" description="AsmA" evidence="3">
    <location>
        <begin position="5"/>
        <end position="688"/>
    </location>
</feature>
<dbReference type="Pfam" id="PF05170">
    <property type="entry name" value="AsmA"/>
    <property type="match status" value="1"/>
</dbReference>
<dbReference type="InterPro" id="IPR007844">
    <property type="entry name" value="AsmA"/>
</dbReference>
<comment type="caution">
    <text evidence="4">The sequence shown here is derived from an EMBL/GenBank/DDBJ whole genome shotgun (WGS) entry which is preliminary data.</text>
</comment>
<dbReference type="Proteomes" id="UP000238605">
    <property type="component" value="Unassembled WGS sequence"/>
</dbReference>
<keyword evidence="2" id="KW-0472">Membrane</keyword>
<feature type="region of interest" description="Disordered" evidence="1">
    <location>
        <begin position="776"/>
        <end position="803"/>
    </location>
</feature>
<protein>
    <recommendedName>
        <fullName evidence="3">AsmA domain-containing protein</fullName>
    </recommendedName>
</protein>
<keyword evidence="2" id="KW-0812">Transmembrane</keyword>
<feature type="compositionally biased region" description="Low complexity" evidence="1">
    <location>
        <begin position="138"/>
        <end position="154"/>
    </location>
</feature>
<accession>A0A2S5SZH6</accession>
<feature type="compositionally biased region" description="Low complexity" evidence="1">
    <location>
        <begin position="781"/>
        <end position="796"/>
    </location>
</feature>
<evidence type="ECO:0000313" key="4">
    <source>
        <dbReference type="EMBL" id="PPE68126.1"/>
    </source>
</evidence>
<feature type="region of interest" description="Disordered" evidence="1">
    <location>
        <begin position="418"/>
        <end position="444"/>
    </location>
</feature>
<proteinExistence type="predicted"/>
<feature type="region of interest" description="Disordered" evidence="1">
    <location>
        <begin position="132"/>
        <end position="154"/>
    </location>
</feature>
<gene>
    <name evidence="4" type="ORF">C1704_01240</name>
</gene>
<feature type="region of interest" description="Disordered" evidence="1">
    <location>
        <begin position="489"/>
        <end position="508"/>
    </location>
</feature>
<organism evidence="4 5">
    <name type="scientific">Caldimonas caldifontis</name>
    <dbReference type="NCBI Taxonomy" id="1452508"/>
    <lineage>
        <taxon>Bacteria</taxon>
        <taxon>Pseudomonadati</taxon>
        <taxon>Pseudomonadota</taxon>
        <taxon>Betaproteobacteria</taxon>
        <taxon>Burkholderiales</taxon>
        <taxon>Sphaerotilaceae</taxon>
        <taxon>Caldimonas</taxon>
    </lineage>
</organism>
<dbReference type="InterPro" id="IPR052894">
    <property type="entry name" value="AsmA-related"/>
</dbReference>
<evidence type="ECO:0000256" key="1">
    <source>
        <dbReference type="SAM" id="MobiDB-lite"/>
    </source>
</evidence>
<dbReference type="PANTHER" id="PTHR30441:SF4">
    <property type="entry name" value="PROTEIN ASMA"/>
    <property type="match status" value="1"/>
</dbReference>
<dbReference type="RefSeq" id="WP_104300174.1">
    <property type="nucleotide sequence ID" value="NZ_PSNX01000001.1"/>
</dbReference>
<feature type="transmembrane region" description="Helical" evidence="2">
    <location>
        <begin position="12"/>
        <end position="32"/>
    </location>
</feature>
<feature type="compositionally biased region" description="Pro residues" evidence="1">
    <location>
        <begin position="494"/>
        <end position="504"/>
    </location>
</feature>
<keyword evidence="5" id="KW-1185">Reference proteome</keyword>
<evidence type="ECO:0000313" key="5">
    <source>
        <dbReference type="Proteomes" id="UP000238605"/>
    </source>
</evidence>
<feature type="region of interest" description="Disordered" evidence="1">
    <location>
        <begin position="346"/>
        <end position="369"/>
    </location>
</feature>
<dbReference type="EMBL" id="PSNX01000001">
    <property type="protein sequence ID" value="PPE68126.1"/>
    <property type="molecule type" value="Genomic_DNA"/>
</dbReference>
<feature type="compositionally biased region" description="Low complexity" evidence="1">
    <location>
        <begin position="424"/>
        <end position="438"/>
    </location>
</feature>
<sequence>MSETMSSWLKRLAWVVAGVAGLAVIAAAWLVLQFDAERYKGLAIDWVREHHQRELKLEGPVSLRLLPRLAVRIEQASLSEQGHPDTFASVEQASLSVAVWPLLRGALEVDQIELRNASVRLIRDSEGRRNIDDLLKRSGPPEGSPPAASEPAAAGPLRFDVQGVLIENLRLQIDDRPAALRGEVQLRRLRTGRLAHQVPTDVDLDLRAEMSEPLARVEVQGQSRVQFDLDTASAALREMALSVRGDAAGLSGIEARLSGMLAYDGTQRAVQAEGLRLTLRASQGKMQIQDGRLDIQRFGFEPERKSLVVDAMALRLKAQIDTQAVALELDWPSLRVAGEAIEGGPLQGRLSATGPTSAQAEFRSGPPRGRFDLVELPGLQLRLKGRSGSHQLDGEAQALLTVQPQPLQVSLRNLRSSTRVETPGLQPQNLQLQGELQGSAGPSRWQLEGQLGNNRFTTRGELDLAPSVPRLQAQARFDRLNLNEVLAPSAAPKPAQPSPPPAGPTPVDLSALQAVQGRFELQAGELLYQRYRLADARITAELKEGTLVVPTLAGRIWGGRFDGSARAESGSRRLALRGAAQGIDVGAAVRDVADKDLLAGRGDLRVDLTTGGSTVEAWRSALAGEAALQVRDGAIKGFNLARALREAKAALTLNRDALQQARATEQTDFSELNVSFQIAEGVARSNDLDMKSPFLRVGGEGQIDIGRNRIDYTVRAALTSTAQGQGGAELAALRGVTVPVRLTGPLEAIEWNVRWSAVAAQAATTQLRDKLEEQLKGRLGGKAAPAEGAASEPAAPRSLEDAAKDKLKDKLRGIFK</sequence>
<dbReference type="GO" id="GO:0090313">
    <property type="term" value="P:regulation of protein targeting to membrane"/>
    <property type="evidence" value="ECO:0007669"/>
    <property type="project" value="TreeGrafter"/>
</dbReference>
<dbReference type="AlphaFoldDB" id="A0A2S5SZH6"/>